<protein>
    <submittedName>
        <fullName evidence="4">ADP-ribose pyrophosphatase</fullName>
        <ecNumber evidence="4">3.6.1.13</ecNumber>
    </submittedName>
</protein>
<feature type="region of interest" description="Disordered" evidence="2">
    <location>
        <begin position="193"/>
        <end position="216"/>
    </location>
</feature>
<dbReference type="GO" id="GO:0006753">
    <property type="term" value="P:nucleoside phosphate metabolic process"/>
    <property type="evidence" value="ECO:0007669"/>
    <property type="project" value="TreeGrafter"/>
</dbReference>
<comment type="caution">
    <text evidence="4">The sequence shown here is derived from an EMBL/GenBank/DDBJ whole genome shotgun (WGS) entry which is preliminary data.</text>
</comment>
<dbReference type="InterPro" id="IPR015797">
    <property type="entry name" value="NUDIX_hydrolase-like_dom_sf"/>
</dbReference>
<dbReference type="EMBL" id="AYXG01000172">
    <property type="protein sequence ID" value="EWC60101.1"/>
    <property type="molecule type" value="Genomic_DNA"/>
</dbReference>
<evidence type="ECO:0000259" key="3">
    <source>
        <dbReference type="PROSITE" id="PS51462"/>
    </source>
</evidence>
<dbReference type="Pfam" id="PF00293">
    <property type="entry name" value="NUDIX"/>
    <property type="match status" value="1"/>
</dbReference>
<dbReference type="eggNOG" id="COG0494">
    <property type="taxonomic scope" value="Bacteria"/>
</dbReference>
<dbReference type="CDD" id="cd24158">
    <property type="entry name" value="NUDIX_ADPRase_Rv1700"/>
    <property type="match status" value="1"/>
</dbReference>
<name>W7IUN2_9PSEU</name>
<accession>W7IUN2</accession>
<feature type="domain" description="Nudix hydrolase" evidence="3">
    <location>
        <begin position="51"/>
        <end position="182"/>
    </location>
</feature>
<gene>
    <name evidence="4" type="ORF">UO65_4609</name>
</gene>
<dbReference type="STRING" id="909613.UO65_4609"/>
<dbReference type="Proteomes" id="UP000019277">
    <property type="component" value="Unassembled WGS sequence"/>
</dbReference>
<evidence type="ECO:0000256" key="2">
    <source>
        <dbReference type="SAM" id="MobiDB-lite"/>
    </source>
</evidence>
<reference evidence="4 5" key="1">
    <citation type="journal article" date="2014" name="Genome Announc.">
        <title>Draft Genome Sequence of the Antitrypanosomally Active Sponge-Associated Bacterium Actinokineospora sp. Strain EG49.</title>
        <authorList>
            <person name="Harjes J."/>
            <person name="Ryu T."/>
            <person name="Abdelmohsen U.R."/>
            <person name="Moitinho-Silva L."/>
            <person name="Horn H."/>
            <person name="Ravasi T."/>
            <person name="Hentschel U."/>
        </authorList>
    </citation>
    <scope>NUCLEOTIDE SEQUENCE [LARGE SCALE GENOMIC DNA]</scope>
    <source>
        <strain evidence="4 5">EG49</strain>
    </source>
</reference>
<dbReference type="GO" id="GO:0047631">
    <property type="term" value="F:ADP-ribose diphosphatase activity"/>
    <property type="evidence" value="ECO:0007669"/>
    <property type="project" value="UniProtKB-EC"/>
</dbReference>
<dbReference type="Gene3D" id="3.90.79.10">
    <property type="entry name" value="Nucleoside Triphosphate Pyrophosphohydrolase"/>
    <property type="match status" value="1"/>
</dbReference>
<organism evidence="4 5">
    <name type="scientific">Actinokineospora spheciospongiae</name>
    <dbReference type="NCBI Taxonomy" id="909613"/>
    <lineage>
        <taxon>Bacteria</taxon>
        <taxon>Bacillati</taxon>
        <taxon>Actinomycetota</taxon>
        <taxon>Actinomycetes</taxon>
        <taxon>Pseudonocardiales</taxon>
        <taxon>Pseudonocardiaceae</taxon>
        <taxon>Actinokineospora</taxon>
    </lineage>
</organism>
<sequence length="216" mass="22962">MNTPDSELDDSTRHAFEVVSSRDVHVGKILALRVDEVRMPGGGTARREVVEHLPAVAVVALDDDGRVVLIRQYRHPVGERLWELPAGLVDHDGEDPLAAAKRELVEEVGLEAADWSVLVDVAASPGFTDEAVRVYLATGLSEVTRVEMGEEEADIVMRRFPLAEAVRMALGGEIVNASAVAGVLAASAVDSGAAPPRLADAPWPGRSTAFGARQGD</sequence>
<dbReference type="InterPro" id="IPR000086">
    <property type="entry name" value="NUDIX_hydrolase_dom"/>
</dbReference>
<dbReference type="PANTHER" id="PTHR11839:SF31">
    <property type="entry name" value="ADP-RIBOSE PYROPHOSPHATASE"/>
    <property type="match status" value="1"/>
</dbReference>
<evidence type="ECO:0000313" key="4">
    <source>
        <dbReference type="EMBL" id="EWC60101.1"/>
    </source>
</evidence>
<keyword evidence="1 4" id="KW-0378">Hydrolase</keyword>
<dbReference type="PANTHER" id="PTHR11839">
    <property type="entry name" value="UDP/ADP-SUGAR PYROPHOSPHATASE"/>
    <property type="match status" value="1"/>
</dbReference>
<dbReference type="EC" id="3.6.1.13" evidence="4"/>
<evidence type="ECO:0000256" key="1">
    <source>
        <dbReference type="ARBA" id="ARBA00022801"/>
    </source>
</evidence>
<evidence type="ECO:0000313" key="5">
    <source>
        <dbReference type="Proteomes" id="UP000019277"/>
    </source>
</evidence>
<dbReference type="RefSeq" id="WP_411431367.1">
    <property type="nucleotide sequence ID" value="NZ_AYXG01000172.1"/>
</dbReference>
<dbReference type="GO" id="GO:0019693">
    <property type="term" value="P:ribose phosphate metabolic process"/>
    <property type="evidence" value="ECO:0007669"/>
    <property type="project" value="TreeGrafter"/>
</dbReference>
<dbReference type="PATRIC" id="fig|909613.9.peg.4611"/>
<dbReference type="PROSITE" id="PS51462">
    <property type="entry name" value="NUDIX"/>
    <property type="match status" value="1"/>
</dbReference>
<proteinExistence type="predicted"/>
<dbReference type="SUPFAM" id="SSF55811">
    <property type="entry name" value="Nudix"/>
    <property type="match status" value="1"/>
</dbReference>
<keyword evidence="5" id="KW-1185">Reference proteome</keyword>
<dbReference type="GO" id="GO:0005829">
    <property type="term" value="C:cytosol"/>
    <property type="evidence" value="ECO:0007669"/>
    <property type="project" value="TreeGrafter"/>
</dbReference>
<dbReference type="AlphaFoldDB" id="W7IUN2"/>